<gene>
    <name evidence="2" type="ORF">NON19_21465</name>
</gene>
<dbReference type="InterPro" id="IPR011008">
    <property type="entry name" value="Dimeric_a/b-barrel"/>
</dbReference>
<proteinExistence type="predicted"/>
<keyword evidence="2" id="KW-0560">Oxidoreductase</keyword>
<evidence type="ECO:0000313" key="3">
    <source>
        <dbReference type="Proteomes" id="UP001206206"/>
    </source>
</evidence>
<sequence>MVVFVNKLTLTGSAEDLERIYAHVAEFMLAQPGIIRYQLVRSQKEPGTYFNVAEWQTQEAFENALSEPEFKNRLRALGSVIKGEPHVCDVVESGERQTV</sequence>
<dbReference type="PROSITE" id="PS51725">
    <property type="entry name" value="ABM"/>
    <property type="match status" value="1"/>
</dbReference>
<accession>A0ABT1PGN5</accession>
<dbReference type="SUPFAM" id="SSF54909">
    <property type="entry name" value="Dimeric alpha+beta barrel"/>
    <property type="match status" value="1"/>
</dbReference>
<dbReference type="Gene3D" id="3.30.70.100">
    <property type="match status" value="1"/>
</dbReference>
<keyword evidence="2" id="KW-0503">Monooxygenase</keyword>
<feature type="domain" description="ABM" evidence="1">
    <location>
        <begin position="1"/>
        <end position="90"/>
    </location>
</feature>
<dbReference type="Pfam" id="PF03992">
    <property type="entry name" value="ABM"/>
    <property type="match status" value="1"/>
</dbReference>
<dbReference type="RefSeq" id="WP_255930416.1">
    <property type="nucleotide sequence ID" value="NZ_JANFNH010000028.1"/>
</dbReference>
<organism evidence="2 3">
    <name type="scientific">Streptantibioticus rubrisoli</name>
    <dbReference type="NCBI Taxonomy" id="1387313"/>
    <lineage>
        <taxon>Bacteria</taxon>
        <taxon>Bacillati</taxon>
        <taxon>Actinomycetota</taxon>
        <taxon>Actinomycetes</taxon>
        <taxon>Kitasatosporales</taxon>
        <taxon>Streptomycetaceae</taxon>
        <taxon>Streptantibioticus</taxon>
    </lineage>
</organism>
<dbReference type="InterPro" id="IPR007138">
    <property type="entry name" value="ABM_dom"/>
</dbReference>
<dbReference type="GO" id="GO:0004497">
    <property type="term" value="F:monooxygenase activity"/>
    <property type="evidence" value="ECO:0007669"/>
    <property type="project" value="UniProtKB-KW"/>
</dbReference>
<name>A0ABT1PGN5_9ACTN</name>
<comment type="caution">
    <text evidence="2">The sequence shown here is derived from an EMBL/GenBank/DDBJ whole genome shotgun (WGS) entry which is preliminary data.</text>
</comment>
<evidence type="ECO:0000259" key="1">
    <source>
        <dbReference type="PROSITE" id="PS51725"/>
    </source>
</evidence>
<keyword evidence="3" id="KW-1185">Reference proteome</keyword>
<dbReference type="EMBL" id="JANFNH010000028">
    <property type="protein sequence ID" value="MCQ4044528.1"/>
    <property type="molecule type" value="Genomic_DNA"/>
</dbReference>
<reference evidence="2 3" key="1">
    <citation type="submission" date="2022-06" db="EMBL/GenBank/DDBJ databases">
        <title>Draft genome sequence of type strain Streptomyces rubrisoli DSM 42083.</title>
        <authorList>
            <person name="Duangmal K."/>
            <person name="Klaysubun C."/>
        </authorList>
    </citation>
    <scope>NUCLEOTIDE SEQUENCE [LARGE SCALE GENOMIC DNA]</scope>
    <source>
        <strain evidence="2 3">DSM 42083</strain>
    </source>
</reference>
<evidence type="ECO:0000313" key="2">
    <source>
        <dbReference type="EMBL" id="MCQ4044528.1"/>
    </source>
</evidence>
<dbReference type="Proteomes" id="UP001206206">
    <property type="component" value="Unassembled WGS sequence"/>
</dbReference>
<protein>
    <submittedName>
        <fullName evidence="2">Antibiotic biosynthesis monooxygenase</fullName>
    </submittedName>
</protein>